<accession>A0A016SA65</accession>
<evidence type="ECO:0000313" key="1">
    <source>
        <dbReference type="EMBL" id="EYB87306.1"/>
    </source>
</evidence>
<name>A0A016SA65_9BILA</name>
<keyword evidence="2" id="KW-1185">Reference proteome</keyword>
<reference evidence="2" key="1">
    <citation type="journal article" date="2015" name="Nat. Genet.">
        <title>The genome and transcriptome of the zoonotic hookworm Ancylostoma ceylanicum identify infection-specific gene families.</title>
        <authorList>
            <person name="Schwarz E.M."/>
            <person name="Hu Y."/>
            <person name="Antoshechkin I."/>
            <person name="Miller M.M."/>
            <person name="Sternberg P.W."/>
            <person name="Aroian R.V."/>
        </authorList>
    </citation>
    <scope>NUCLEOTIDE SEQUENCE</scope>
    <source>
        <strain evidence="2">HY135</strain>
    </source>
</reference>
<proteinExistence type="predicted"/>
<dbReference type="Proteomes" id="UP000024635">
    <property type="component" value="Unassembled WGS sequence"/>
</dbReference>
<comment type="caution">
    <text evidence="1">The sequence shown here is derived from an EMBL/GenBank/DDBJ whole genome shotgun (WGS) entry which is preliminary data.</text>
</comment>
<gene>
    <name evidence="1" type="primary">Acey_s0265.g651</name>
    <name evidence="1" type="ORF">Y032_0265g651</name>
</gene>
<dbReference type="EMBL" id="JARK01001601">
    <property type="protein sequence ID" value="EYB87306.1"/>
    <property type="molecule type" value="Genomic_DNA"/>
</dbReference>
<dbReference type="AlphaFoldDB" id="A0A016SA65"/>
<sequence length="90" mass="9936">MSEGLSLSVSVDVCLGVCPSQNSTIAEQRGHPRRPFEDGMVCGQQCDSYDSSYLPRLLRLKIFHEGYYSDEPISAPFPSQKDPILATLEA</sequence>
<evidence type="ECO:0000313" key="2">
    <source>
        <dbReference type="Proteomes" id="UP000024635"/>
    </source>
</evidence>
<protein>
    <submittedName>
        <fullName evidence="1">Uncharacterized protein</fullName>
    </submittedName>
</protein>
<organism evidence="1 2">
    <name type="scientific">Ancylostoma ceylanicum</name>
    <dbReference type="NCBI Taxonomy" id="53326"/>
    <lineage>
        <taxon>Eukaryota</taxon>
        <taxon>Metazoa</taxon>
        <taxon>Ecdysozoa</taxon>
        <taxon>Nematoda</taxon>
        <taxon>Chromadorea</taxon>
        <taxon>Rhabditida</taxon>
        <taxon>Rhabditina</taxon>
        <taxon>Rhabditomorpha</taxon>
        <taxon>Strongyloidea</taxon>
        <taxon>Ancylostomatidae</taxon>
        <taxon>Ancylostomatinae</taxon>
        <taxon>Ancylostoma</taxon>
    </lineage>
</organism>